<organism evidence="2 3">
    <name type="scientific">Roseivirga spongicola</name>
    <dbReference type="NCBI Taxonomy" id="333140"/>
    <lineage>
        <taxon>Bacteria</taxon>
        <taxon>Pseudomonadati</taxon>
        <taxon>Bacteroidota</taxon>
        <taxon>Cytophagia</taxon>
        <taxon>Cytophagales</taxon>
        <taxon>Roseivirgaceae</taxon>
        <taxon>Roseivirga</taxon>
    </lineage>
</organism>
<proteinExistence type="predicted"/>
<evidence type="ECO:0000256" key="1">
    <source>
        <dbReference type="ARBA" id="ARBA00022649"/>
    </source>
</evidence>
<accession>A0A150XI83</accession>
<comment type="caution">
    <text evidence="2">The sequence shown here is derived from an EMBL/GenBank/DDBJ whole genome shotgun (WGS) entry which is preliminary data.</text>
</comment>
<sequence length="99" mass="12095">MVKRVVWSPRAQIERKEILDFWFKRNKSKSYPRKLNLLFKEAINLIIDYPEIGKPTDLDNVRAKIIRDYIMFYESNEDELFILSIWDTRQNPENLEFKL</sequence>
<keyword evidence="3" id="KW-1185">Reference proteome</keyword>
<dbReference type="EMBL" id="LRPC01000001">
    <property type="protein sequence ID" value="KYG78431.1"/>
    <property type="molecule type" value="Genomic_DNA"/>
</dbReference>
<reference evidence="2 3" key="1">
    <citation type="submission" date="2016-01" db="EMBL/GenBank/DDBJ databases">
        <title>Genome sequencing of Roseivirga spongicola UST030701-084.</title>
        <authorList>
            <person name="Selvaratnam C."/>
            <person name="Thevarajoo S."/>
            <person name="Goh K.M."/>
            <person name="Ee R."/>
            <person name="Chan K.-G."/>
            <person name="Chong C.S."/>
        </authorList>
    </citation>
    <scope>NUCLEOTIDE SEQUENCE [LARGE SCALE GENOMIC DNA]</scope>
    <source>
        <strain evidence="2 3">UST030701-084</strain>
    </source>
</reference>
<dbReference type="OrthoDB" id="1098070at2"/>
<name>A0A150XI83_9BACT</name>
<gene>
    <name evidence="2" type="ORF">AWW68_06595</name>
</gene>
<keyword evidence="1" id="KW-1277">Toxin-antitoxin system</keyword>
<dbReference type="Gene3D" id="3.30.2310.20">
    <property type="entry name" value="RelE-like"/>
    <property type="match status" value="1"/>
</dbReference>
<dbReference type="AlphaFoldDB" id="A0A150XI83"/>
<dbReference type="InterPro" id="IPR007712">
    <property type="entry name" value="RelE/ParE_toxin"/>
</dbReference>
<dbReference type="RefSeq" id="WP_068218198.1">
    <property type="nucleotide sequence ID" value="NZ_CP139724.1"/>
</dbReference>
<evidence type="ECO:0000313" key="2">
    <source>
        <dbReference type="EMBL" id="KYG78431.1"/>
    </source>
</evidence>
<dbReference type="STRING" id="333140.AWW68_06595"/>
<evidence type="ECO:0000313" key="3">
    <source>
        <dbReference type="Proteomes" id="UP000075606"/>
    </source>
</evidence>
<dbReference type="InterPro" id="IPR035093">
    <property type="entry name" value="RelE/ParE_toxin_dom_sf"/>
</dbReference>
<dbReference type="Proteomes" id="UP000075606">
    <property type="component" value="Unassembled WGS sequence"/>
</dbReference>
<dbReference type="Pfam" id="PF05016">
    <property type="entry name" value="ParE_toxin"/>
    <property type="match status" value="1"/>
</dbReference>
<protein>
    <submittedName>
        <fullName evidence="2">Addiction module toxin RelE</fullName>
    </submittedName>
</protein>